<dbReference type="Proteomes" id="UP001488838">
    <property type="component" value="Unassembled WGS sequence"/>
</dbReference>
<dbReference type="AlphaFoldDB" id="A0AAW0IEG6"/>
<name>A0AAW0IEG6_MYOGA</name>
<reference evidence="1 2" key="1">
    <citation type="journal article" date="2023" name="bioRxiv">
        <title>Conserved and derived expression patterns and positive selection on dental genes reveal complex evolutionary context of ever-growing rodent molars.</title>
        <authorList>
            <person name="Calamari Z.T."/>
            <person name="Song A."/>
            <person name="Cohen E."/>
            <person name="Akter M."/>
            <person name="Roy R.D."/>
            <person name="Hallikas O."/>
            <person name="Christensen M.M."/>
            <person name="Li P."/>
            <person name="Marangoni P."/>
            <person name="Jernvall J."/>
            <person name="Klein O.D."/>
        </authorList>
    </citation>
    <scope>NUCLEOTIDE SEQUENCE [LARGE SCALE GENOMIC DNA]</scope>
    <source>
        <strain evidence="1">V071</strain>
    </source>
</reference>
<protein>
    <submittedName>
        <fullName evidence="1">Uncharacterized protein</fullName>
    </submittedName>
</protein>
<proteinExistence type="predicted"/>
<evidence type="ECO:0000313" key="1">
    <source>
        <dbReference type="EMBL" id="KAK7812672.1"/>
    </source>
</evidence>
<dbReference type="EMBL" id="JBBHLL010000148">
    <property type="protein sequence ID" value="KAK7812672.1"/>
    <property type="molecule type" value="Genomic_DNA"/>
</dbReference>
<keyword evidence="2" id="KW-1185">Reference proteome</keyword>
<feature type="non-terminal residue" evidence="1">
    <location>
        <position position="92"/>
    </location>
</feature>
<accession>A0AAW0IEG6</accession>
<sequence>MAGEGTAAGGVADTDTVSRVKAAFFHDDLALVRSRYVWSWLRSFMVSTTSIQDGGSQKLGDQEGSATLLKWGKAAKWLVVIAQRFRNWATRL</sequence>
<comment type="caution">
    <text evidence="1">The sequence shown here is derived from an EMBL/GenBank/DDBJ whole genome shotgun (WGS) entry which is preliminary data.</text>
</comment>
<gene>
    <name evidence="1" type="ORF">U0070_016142</name>
</gene>
<organism evidence="1 2">
    <name type="scientific">Myodes glareolus</name>
    <name type="common">Bank vole</name>
    <name type="synonym">Clethrionomys glareolus</name>
    <dbReference type="NCBI Taxonomy" id="447135"/>
    <lineage>
        <taxon>Eukaryota</taxon>
        <taxon>Metazoa</taxon>
        <taxon>Chordata</taxon>
        <taxon>Craniata</taxon>
        <taxon>Vertebrata</taxon>
        <taxon>Euteleostomi</taxon>
        <taxon>Mammalia</taxon>
        <taxon>Eutheria</taxon>
        <taxon>Euarchontoglires</taxon>
        <taxon>Glires</taxon>
        <taxon>Rodentia</taxon>
        <taxon>Myomorpha</taxon>
        <taxon>Muroidea</taxon>
        <taxon>Cricetidae</taxon>
        <taxon>Arvicolinae</taxon>
        <taxon>Myodes</taxon>
    </lineage>
</organism>
<evidence type="ECO:0000313" key="2">
    <source>
        <dbReference type="Proteomes" id="UP001488838"/>
    </source>
</evidence>